<evidence type="ECO:0000256" key="1">
    <source>
        <dbReference type="ARBA" id="ARBA00004127"/>
    </source>
</evidence>
<feature type="domain" description="Major facilitator superfamily (MFS) profile" evidence="6">
    <location>
        <begin position="101"/>
        <end position="517"/>
    </location>
</feature>
<evidence type="ECO:0000313" key="7">
    <source>
        <dbReference type="EMBL" id="KAF6467781.1"/>
    </source>
</evidence>
<dbReference type="AlphaFoldDB" id="A0A7J8H6W3"/>
<comment type="caution">
    <text evidence="7">The sequence shown here is derived from an EMBL/GenBank/DDBJ whole genome shotgun (WGS) entry which is preliminary data.</text>
</comment>
<protein>
    <submittedName>
        <fullName evidence="7">Solute carrier family 22 member 11</fullName>
    </submittedName>
</protein>
<evidence type="ECO:0000256" key="4">
    <source>
        <dbReference type="ARBA" id="ARBA00023136"/>
    </source>
</evidence>
<dbReference type="InterPro" id="IPR020846">
    <property type="entry name" value="MFS_dom"/>
</dbReference>
<feature type="transmembrane region" description="Helical" evidence="5">
    <location>
        <begin position="404"/>
        <end position="423"/>
    </location>
</feature>
<dbReference type="InterPro" id="IPR036259">
    <property type="entry name" value="MFS_trans_sf"/>
</dbReference>
<feature type="transmembrane region" description="Helical" evidence="5">
    <location>
        <begin position="226"/>
        <end position="252"/>
    </location>
</feature>
<evidence type="ECO:0000259" key="6">
    <source>
        <dbReference type="PROSITE" id="PS50850"/>
    </source>
</evidence>
<dbReference type="GO" id="GO:0022857">
    <property type="term" value="F:transmembrane transporter activity"/>
    <property type="evidence" value="ECO:0007669"/>
    <property type="project" value="InterPro"/>
</dbReference>
<dbReference type="Gene3D" id="1.20.1250.20">
    <property type="entry name" value="MFS general substrate transporter like domains"/>
    <property type="match status" value="1"/>
</dbReference>
<accession>A0A7J8H6W3</accession>
<feature type="transmembrane region" description="Helical" evidence="5">
    <location>
        <begin position="347"/>
        <end position="364"/>
    </location>
</feature>
<dbReference type="PANTHER" id="PTHR24064">
    <property type="entry name" value="SOLUTE CARRIER FAMILY 22 MEMBER"/>
    <property type="match status" value="1"/>
</dbReference>
<dbReference type="PROSITE" id="PS50850">
    <property type="entry name" value="MFS"/>
    <property type="match status" value="1"/>
</dbReference>
<dbReference type="GO" id="GO:0012505">
    <property type="term" value="C:endomembrane system"/>
    <property type="evidence" value="ECO:0007669"/>
    <property type="project" value="UniProtKB-SubCell"/>
</dbReference>
<name>A0A7J8H6W3_ROUAE</name>
<dbReference type="GO" id="GO:0016020">
    <property type="term" value="C:membrane"/>
    <property type="evidence" value="ECO:0007669"/>
    <property type="project" value="InterPro"/>
</dbReference>
<evidence type="ECO:0000256" key="3">
    <source>
        <dbReference type="ARBA" id="ARBA00022989"/>
    </source>
</evidence>
<dbReference type="SUPFAM" id="SSF103473">
    <property type="entry name" value="MFS general substrate transporter"/>
    <property type="match status" value="1"/>
</dbReference>
<dbReference type="FunFam" id="1.20.1250.20:FF:000023">
    <property type="entry name" value="Solute carrier family 22 member 6"/>
    <property type="match status" value="1"/>
</dbReference>
<feature type="transmembrane region" description="Helical" evidence="5">
    <location>
        <begin position="492"/>
        <end position="512"/>
    </location>
</feature>
<feature type="transmembrane region" description="Helical" evidence="5">
    <location>
        <begin position="258"/>
        <end position="276"/>
    </location>
</feature>
<dbReference type="EMBL" id="JACASE010000005">
    <property type="protein sequence ID" value="KAF6467781.1"/>
    <property type="molecule type" value="Genomic_DNA"/>
</dbReference>
<keyword evidence="3 5" id="KW-1133">Transmembrane helix</keyword>
<proteinExistence type="predicted"/>
<feature type="transmembrane region" description="Helical" evidence="5">
    <location>
        <begin position="147"/>
        <end position="167"/>
    </location>
</feature>
<evidence type="ECO:0000313" key="8">
    <source>
        <dbReference type="Proteomes" id="UP000593571"/>
    </source>
</evidence>
<feature type="transmembrane region" description="Helical" evidence="5">
    <location>
        <begin position="429"/>
        <end position="452"/>
    </location>
</feature>
<evidence type="ECO:0000256" key="5">
    <source>
        <dbReference type="SAM" id="Phobius"/>
    </source>
</evidence>
<gene>
    <name evidence="7" type="ORF">HJG63_017720</name>
</gene>
<dbReference type="Pfam" id="PF00083">
    <property type="entry name" value="Sugar_tr"/>
    <property type="match status" value="1"/>
</dbReference>
<sequence length="549" mass="60658">MAFSELLEQAGGMGLFQCLLISSCFVITLIIPAQILMDVFLVATPGHRCWVRMLDNGSEVPTNLTLEALLAISIPLGPNDEPDQCLRFRQPQWQLLEPNATAAHWSKAATEPCLDGWVYNRSIFTSTIVAEWGLVCARQNLKPMGQAIFMAGILLGFAVWGLLSYWFGRKLLLLWCCLHVAVANSSTVFAPNFLVYCALRFLSALGLSGIILTATTLLVEWNPTGWVNVVITIMGCTYSLGQVVLGGLAFALRDWRTLSLTLSIPFFAFFLICWWVPESARWLIMKGKPDRALQELKKIARLNGHKEVEKTLTIEVVLYSMKEELASTKSQHSMLDLFRVPILRLRTMYLAIASVCILISYYGLMLDLQSLGNDIFLLQVLFGTVDVLGRSTCSFLLRFFGCRKALTTFTAAAGLCILANVLVPQDLQTLRLVFAVLGKGCLGVSSTILIVYKSGLFPTSQRMVADGFLQSVGRLGAVIGPLIRMTRQAVPLLPPIIYGAAAIIAGLAILFLPETQGFPLPDTIQDLENQLAATRHNRQEVVIIESTWF</sequence>
<dbReference type="OrthoDB" id="2544694at2759"/>
<keyword evidence="2 5" id="KW-0812">Transmembrane</keyword>
<reference evidence="7 8" key="1">
    <citation type="journal article" date="2020" name="Nature">
        <title>Six reference-quality genomes reveal evolution of bat adaptations.</title>
        <authorList>
            <person name="Jebb D."/>
            <person name="Huang Z."/>
            <person name="Pippel M."/>
            <person name="Hughes G.M."/>
            <person name="Lavrichenko K."/>
            <person name="Devanna P."/>
            <person name="Winkler S."/>
            <person name="Jermiin L.S."/>
            <person name="Skirmuntt E.C."/>
            <person name="Katzourakis A."/>
            <person name="Burkitt-Gray L."/>
            <person name="Ray D.A."/>
            <person name="Sullivan K.A.M."/>
            <person name="Roscito J.G."/>
            <person name="Kirilenko B.M."/>
            <person name="Davalos L.M."/>
            <person name="Corthals A.P."/>
            <person name="Power M.L."/>
            <person name="Jones G."/>
            <person name="Ransome R.D."/>
            <person name="Dechmann D.K.N."/>
            <person name="Locatelli A.G."/>
            <person name="Puechmaille S.J."/>
            <person name="Fedrigo O."/>
            <person name="Jarvis E.D."/>
            <person name="Hiller M."/>
            <person name="Vernes S.C."/>
            <person name="Myers E.W."/>
            <person name="Teeling E.C."/>
        </authorList>
    </citation>
    <scope>NUCLEOTIDE SEQUENCE [LARGE SCALE GENOMIC DNA]</scope>
    <source>
        <strain evidence="7">MRouAeg1</strain>
        <tissue evidence="7">Muscle</tissue>
    </source>
</reference>
<feature type="transmembrane region" description="Helical" evidence="5">
    <location>
        <begin position="20"/>
        <end position="43"/>
    </location>
</feature>
<evidence type="ECO:0000256" key="2">
    <source>
        <dbReference type="ARBA" id="ARBA00022692"/>
    </source>
</evidence>
<keyword evidence="4 5" id="KW-0472">Membrane</keyword>
<dbReference type="Proteomes" id="UP000593571">
    <property type="component" value="Unassembled WGS sequence"/>
</dbReference>
<organism evidence="7 8">
    <name type="scientific">Rousettus aegyptiacus</name>
    <name type="common">Egyptian fruit bat</name>
    <name type="synonym">Pteropus aegyptiacus</name>
    <dbReference type="NCBI Taxonomy" id="9407"/>
    <lineage>
        <taxon>Eukaryota</taxon>
        <taxon>Metazoa</taxon>
        <taxon>Chordata</taxon>
        <taxon>Craniata</taxon>
        <taxon>Vertebrata</taxon>
        <taxon>Euteleostomi</taxon>
        <taxon>Mammalia</taxon>
        <taxon>Eutheria</taxon>
        <taxon>Laurasiatheria</taxon>
        <taxon>Chiroptera</taxon>
        <taxon>Yinpterochiroptera</taxon>
        <taxon>Pteropodoidea</taxon>
        <taxon>Pteropodidae</taxon>
        <taxon>Rousettinae</taxon>
        <taxon>Rousettus</taxon>
    </lineage>
</organism>
<comment type="subcellular location">
    <subcellularLocation>
        <location evidence="1">Endomembrane system</location>
        <topology evidence="1">Multi-pass membrane protein</topology>
    </subcellularLocation>
</comment>
<dbReference type="InterPro" id="IPR005828">
    <property type="entry name" value="MFS_sugar_transport-like"/>
</dbReference>
<keyword evidence="8" id="KW-1185">Reference proteome</keyword>
<feature type="transmembrane region" description="Helical" evidence="5">
    <location>
        <begin position="193"/>
        <end position="219"/>
    </location>
</feature>